<keyword evidence="4" id="KW-1185">Reference proteome</keyword>
<gene>
    <name evidence="3" type="ORF">QPJ95_06525</name>
</gene>
<dbReference type="EMBL" id="CP127247">
    <property type="protein sequence ID" value="WIY26567.1"/>
    <property type="molecule type" value="Genomic_DNA"/>
</dbReference>
<reference evidence="3 4" key="1">
    <citation type="submission" date="2023-06" db="EMBL/GenBank/DDBJ databases">
        <title>Parasedimentitalea psychrophila sp. nov., a psychrophilic bacterium isolated from deep-sea sediment.</title>
        <authorList>
            <person name="Li A."/>
        </authorList>
    </citation>
    <scope>NUCLEOTIDE SEQUENCE [LARGE SCALE GENOMIC DNA]</scope>
    <source>
        <strain evidence="3 4">QS115</strain>
    </source>
</reference>
<evidence type="ECO:0000313" key="4">
    <source>
        <dbReference type="Proteomes" id="UP001238334"/>
    </source>
</evidence>
<feature type="transmembrane region" description="Helical" evidence="1">
    <location>
        <begin position="35"/>
        <end position="54"/>
    </location>
</feature>
<dbReference type="Proteomes" id="UP001238334">
    <property type="component" value="Chromosome"/>
</dbReference>
<protein>
    <submittedName>
        <fullName evidence="3">Tripartite tricarboxylate transporter TctB family protein</fullName>
    </submittedName>
</protein>
<keyword evidence="1" id="KW-0812">Transmembrane</keyword>
<accession>A0A9Y2P417</accession>
<proteinExistence type="predicted"/>
<organism evidence="3 4">
    <name type="scientific">Parasedimentitalea psychrophila</name>
    <dbReference type="NCBI Taxonomy" id="2997337"/>
    <lineage>
        <taxon>Bacteria</taxon>
        <taxon>Pseudomonadati</taxon>
        <taxon>Pseudomonadota</taxon>
        <taxon>Alphaproteobacteria</taxon>
        <taxon>Rhodobacterales</taxon>
        <taxon>Paracoccaceae</taxon>
        <taxon>Parasedimentitalea</taxon>
    </lineage>
</organism>
<dbReference type="RefSeq" id="WP_270917699.1">
    <property type="nucleotide sequence ID" value="NZ_CP127247.1"/>
</dbReference>
<feature type="transmembrane region" description="Helical" evidence="1">
    <location>
        <begin position="101"/>
        <end position="120"/>
    </location>
</feature>
<name>A0A9Y2P417_9RHOB</name>
<sequence>MAATLAAAAFLYWKAAHLPPSILLGYPGDGFFPKISLAVILIFGSLLLVSTFFASDAEAAHTPENAEEADENSSGPIKFDLVEASLILGVSLAYMSLLRPLGLEIATTIFMFVLLFPRLLMPAPKAAAVALGGALITMVLVYFAFVIGLNVPLPLKFLPVFLGEY</sequence>
<keyword evidence="1" id="KW-1133">Transmembrane helix</keyword>
<feature type="domain" description="DUF1468" evidence="2">
    <location>
        <begin position="5"/>
        <end position="154"/>
    </location>
</feature>
<keyword evidence="1" id="KW-0472">Membrane</keyword>
<feature type="transmembrane region" description="Helical" evidence="1">
    <location>
        <begin position="127"/>
        <end position="149"/>
    </location>
</feature>
<dbReference type="KEGG" id="ppso:QPJ95_06525"/>
<evidence type="ECO:0000259" key="2">
    <source>
        <dbReference type="Pfam" id="PF07331"/>
    </source>
</evidence>
<evidence type="ECO:0000313" key="3">
    <source>
        <dbReference type="EMBL" id="WIY26567.1"/>
    </source>
</evidence>
<dbReference type="InterPro" id="IPR009936">
    <property type="entry name" value="DUF1468"/>
</dbReference>
<evidence type="ECO:0000256" key="1">
    <source>
        <dbReference type="SAM" id="Phobius"/>
    </source>
</evidence>
<dbReference type="AlphaFoldDB" id="A0A9Y2P417"/>
<dbReference type="Pfam" id="PF07331">
    <property type="entry name" value="TctB"/>
    <property type="match status" value="1"/>
</dbReference>